<accession>A0A3S4TXT3</accession>
<dbReference type="KEGG" id="rpne:NCTC8284_03811"/>
<dbReference type="CDD" id="cd01335">
    <property type="entry name" value="Radical_SAM"/>
    <property type="match status" value="1"/>
</dbReference>
<dbReference type="AlphaFoldDB" id="A0A3S4TXT3"/>
<dbReference type="PANTHER" id="PTHR13932">
    <property type="entry name" value="COPROPORPHYRINIGEN III OXIDASE"/>
    <property type="match status" value="1"/>
</dbReference>
<evidence type="ECO:0000313" key="6">
    <source>
        <dbReference type="Proteomes" id="UP000278733"/>
    </source>
</evidence>
<evidence type="ECO:0000259" key="4">
    <source>
        <dbReference type="Pfam" id="PF04055"/>
    </source>
</evidence>
<organism evidence="5 6">
    <name type="scientific">Rodentibacter pneumotropicus</name>
    <dbReference type="NCBI Taxonomy" id="758"/>
    <lineage>
        <taxon>Bacteria</taxon>
        <taxon>Pseudomonadati</taxon>
        <taxon>Pseudomonadota</taxon>
        <taxon>Gammaproteobacteria</taxon>
        <taxon>Pasteurellales</taxon>
        <taxon>Pasteurellaceae</taxon>
        <taxon>Rodentibacter</taxon>
    </lineage>
</organism>
<dbReference type="Pfam" id="PF04055">
    <property type="entry name" value="Radical_SAM"/>
    <property type="match status" value="1"/>
</dbReference>
<evidence type="ECO:0000256" key="3">
    <source>
        <dbReference type="ARBA" id="ARBA00030263"/>
    </source>
</evidence>
<gene>
    <name evidence="5" type="primary">hemN_2</name>
    <name evidence="5" type="ORF">NCTC8284_03811</name>
</gene>
<dbReference type="GO" id="GO:0051539">
    <property type="term" value="F:4 iron, 4 sulfur cluster binding"/>
    <property type="evidence" value="ECO:0007669"/>
    <property type="project" value="TreeGrafter"/>
</dbReference>
<dbReference type="Gene3D" id="3.80.30.20">
    <property type="entry name" value="tm_1862 like domain"/>
    <property type="match status" value="1"/>
</dbReference>
<dbReference type="InterPro" id="IPR034505">
    <property type="entry name" value="Coproporphyrinogen-III_oxidase"/>
</dbReference>
<dbReference type="InterPro" id="IPR058240">
    <property type="entry name" value="rSAM_sf"/>
</dbReference>
<dbReference type="InterPro" id="IPR007197">
    <property type="entry name" value="rSAM"/>
</dbReference>
<evidence type="ECO:0000313" key="5">
    <source>
        <dbReference type="EMBL" id="VEH68576.1"/>
    </source>
</evidence>
<evidence type="ECO:0000256" key="1">
    <source>
        <dbReference type="ARBA" id="ARBA00020156"/>
    </source>
</evidence>
<keyword evidence="2 5" id="KW-0560">Oxidoreductase</keyword>
<dbReference type="EMBL" id="LR134405">
    <property type="protein sequence ID" value="VEH68576.1"/>
    <property type="molecule type" value="Genomic_DNA"/>
</dbReference>
<dbReference type="PANTHER" id="PTHR13932:SF6">
    <property type="entry name" value="OXYGEN-INDEPENDENT COPROPORPHYRINOGEN III OXIDASE"/>
    <property type="match status" value="1"/>
</dbReference>
<feature type="domain" description="Radical SAM core" evidence="4">
    <location>
        <begin position="11"/>
        <end position="100"/>
    </location>
</feature>
<dbReference type="GO" id="GO:0051989">
    <property type="term" value="F:coproporphyrinogen dehydrogenase activity"/>
    <property type="evidence" value="ECO:0007669"/>
    <property type="project" value="TreeGrafter"/>
</dbReference>
<dbReference type="GO" id="GO:0006782">
    <property type="term" value="P:protoporphyrinogen IX biosynthetic process"/>
    <property type="evidence" value="ECO:0007669"/>
    <property type="project" value="TreeGrafter"/>
</dbReference>
<dbReference type="InterPro" id="IPR023404">
    <property type="entry name" value="rSAM_horseshoe"/>
</dbReference>
<name>A0A3S4TXT3_9PAST</name>
<proteinExistence type="predicted"/>
<dbReference type="SUPFAM" id="SSF102114">
    <property type="entry name" value="Radical SAM enzymes"/>
    <property type="match status" value="1"/>
</dbReference>
<protein>
    <recommendedName>
        <fullName evidence="1">Oxygen-independent coproporphyrinogen III oxidase</fullName>
    </recommendedName>
    <alternativeName>
        <fullName evidence="3">Coproporphyrinogen III dehydrogenase</fullName>
    </alternativeName>
</protein>
<dbReference type="GO" id="GO:0005737">
    <property type="term" value="C:cytoplasm"/>
    <property type="evidence" value="ECO:0007669"/>
    <property type="project" value="TreeGrafter"/>
</dbReference>
<dbReference type="Proteomes" id="UP000278733">
    <property type="component" value="Chromosome"/>
</dbReference>
<reference evidence="5 6" key="1">
    <citation type="submission" date="2018-12" db="EMBL/GenBank/DDBJ databases">
        <authorList>
            <consortium name="Pathogen Informatics"/>
        </authorList>
    </citation>
    <scope>NUCLEOTIDE SEQUENCE [LARGE SCALE GENOMIC DNA]</scope>
    <source>
        <strain evidence="5 6">NCTC8284</strain>
    </source>
</reference>
<evidence type="ECO:0000256" key="2">
    <source>
        <dbReference type="ARBA" id="ARBA00023002"/>
    </source>
</evidence>
<sequence length="102" mass="11947">MKMLKTHFTIENNAEISIEIDPRKIELSMLDHLREIGFNRMSMGVQDFNKEVQKAVNREQDENFIAALLKRARELGFQSTNLDLIYGLPLQNVDSFMFTLKR</sequence>